<proteinExistence type="predicted"/>
<dbReference type="Pfam" id="PF03548">
    <property type="entry name" value="LolA"/>
    <property type="match status" value="1"/>
</dbReference>
<dbReference type="OrthoDB" id="9810848at2"/>
<dbReference type="RefSeq" id="WP_100424910.1">
    <property type="nucleotide sequence ID" value="NZ_JAQXKX010000059.1"/>
</dbReference>
<evidence type="ECO:0000256" key="1">
    <source>
        <dbReference type="ARBA" id="ARBA00022729"/>
    </source>
</evidence>
<dbReference type="CDD" id="cd16325">
    <property type="entry name" value="LolA"/>
    <property type="match status" value="1"/>
</dbReference>
<keyword evidence="4" id="KW-1185">Reference proteome</keyword>
<evidence type="ECO:0000313" key="4">
    <source>
        <dbReference type="Proteomes" id="UP000231134"/>
    </source>
</evidence>
<comment type="caution">
    <text evidence="3">The sequence shown here is derived from an EMBL/GenBank/DDBJ whole genome shotgun (WGS) entry which is preliminary data.</text>
</comment>
<dbReference type="Gene3D" id="2.50.20.10">
    <property type="entry name" value="Lipoprotein localisation LolA/LolB/LppX"/>
    <property type="match status" value="1"/>
</dbReference>
<dbReference type="InterPro" id="IPR029046">
    <property type="entry name" value="LolA/LolB/LppX"/>
</dbReference>
<dbReference type="EMBL" id="PGEX01000001">
    <property type="protein sequence ID" value="PJJ40874.1"/>
    <property type="molecule type" value="Genomic_DNA"/>
</dbReference>
<dbReference type="PANTHER" id="PTHR35869:SF1">
    <property type="entry name" value="OUTER-MEMBRANE LIPOPROTEIN CARRIER PROTEIN"/>
    <property type="match status" value="1"/>
</dbReference>
<evidence type="ECO:0000313" key="3">
    <source>
        <dbReference type="EMBL" id="PJJ40874.1"/>
    </source>
</evidence>
<keyword evidence="3" id="KW-0449">Lipoprotein</keyword>
<feature type="chain" id="PRO_5014857556" evidence="2">
    <location>
        <begin position="22"/>
        <end position="210"/>
    </location>
</feature>
<evidence type="ECO:0000256" key="2">
    <source>
        <dbReference type="SAM" id="SignalP"/>
    </source>
</evidence>
<dbReference type="PANTHER" id="PTHR35869">
    <property type="entry name" value="OUTER-MEMBRANE LIPOPROTEIN CARRIER PROTEIN"/>
    <property type="match status" value="1"/>
</dbReference>
<dbReference type="InterPro" id="IPR004564">
    <property type="entry name" value="OM_lipoprot_carrier_LolA-like"/>
</dbReference>
<gene>
    <name evidence="3" type="ORF">BGX16_0825</name>
</gene>
<organism evidence="3 4">
    <name type="scientific">Hallerella succinigenes</name>
    <dbReference type="NCBI Taxonomy" id="1896222"/>
    <lineage>
        <taxon>Bacteria</taxon>
        <taxon>Pseudomonadati</taxon>
        <taxon>Fibrobacterota</taxon>
        <taxon>Fibrobacteria</taxon>
        <taxon>Fibrobacterales</taxon>
        <taxon>Fibrobacteraceae</taxon>
        <taxon>Hallerella</taxon>
    </lineage>
</organism>
<dbReference type="SUPFAM" id="SSF89392">
    <property type="entry name" value="Prokaryotic lipoproteins and lipoprotein localization factors"/>
    <property type="match status" value="1"/>
</dbReference>
<accession>A0A2M9A578</accession>
<sequence>MGLFQKILTTAITALAVNALAAPADSVMTLSKKWFDSGKAWNFDFKIRVDYAGSPQTGYQSGNLLVTGKDMFRLQLQGMAIYCDGTNFWQWNQEQRQVLLKLLEDMESNMHPSEILFKYLQCKPLSMKQDKIGKKSANVITLDASKYGKDFAEMEVWLSTKDASPLRLVSVDRLGNVSTYEVSNLKRLDKVNKEDFILKPEKGVDVIDMR</sequence>
<feature type="signal peptide" evidence="2">
    <location>
        <begin position="1"/>
        <end position="21"/>
    </location>
</feature>
<protein>
    <submittedName>
        <fullName evidence="3">Outer membrane lipoprotein carrier protein</fullName>
    </submittedName>
</protein>
<dbReference type="Proteomes" id="UP000231134">
    <property type="component" value="Unassembled WGS sequence"/>
</dbReference>
<name>A0A2M9A578_9BACT</name>
<reference evidence="3 4" key="1">
    <citation type="submission" date="2017-11" db="EMBL/GenBank/DDBJ databases">
        <title>Animal gut microbial communities from fecal samples from Wisconsin, USA.</title>
        <authorList>
            <person name="Neumann A."/>
        </authorList>
    </citation>
    <scope>NUCLEOTIDE SEQUENCE [LARGE SCALE GENOMIC DNA]</scope>
    <source>
        <strain evidence="3 4">UWS3</strain>
    </source>
</reference>
<dbReference type="AlphaFoldDB" id="A0A2M9A578"/>
<keyword evidence="1 2" id="KW-0732">Signal</keyword>